<dbReference type="PANTHER" id="PTHR11252">
    <property type="entry name" value="POLYRIBONUCLEOTIDE NUCLEOTIDYLTRANSFERASE"/>
    <property type="match status" value="1"/>
</dbReference>
<dbReference type="Pfam" id="PF01138">
    <property type="entry name" value="RNase_PH"/>
    <property type="match status" value="2"/>
</dbReference>
<dbReference type="GO" id="GO:0006402">
    <property type="term" value="P:mRNA catabolic process"/>
    <property type="evidence" value="ECO:0007669"/>
    <property type="project" value="InterPro"/>
</dbReference>
<evidence type="ECO:0000256" key="7">
    <source>
        <dbReference type="PROSITE-ProRule" id="PRU00117"/>
    </source>
</evidence>
<evidence type="ECO:0000256" key="5">
    <source>
        <dbReference type="ARBA" id="ARBA00022842"/>
    </source>
</evidence>
<reference evidence="11" key="1">
    <citation type="submission" date="2023-03" db="EMBL/GenBank/DDBJ databases">
        <authorList>
            <person name="Steffen K."/>
            <person name="Cardenas P."/>
        </authorList>
    </citation>
    <scope>NUCLEOTIDE SEQUENCE</scope>
</reference>
<dbReference type="InterPro" id="IPR012162">
    <property type="entry name" value="PNPase"/>
</dbReference>
<dbReference type="CDD" id="cd11364">
    <property type="entry name" value="RNase_PH_PNPase_2"/>
    <property type="match status" value="1"/>
</dbReference>
<evidence type="ECO:0000256" key="1">
    <source>
        <dbReference type="ARBA" id="ARBA00022490"/>
    </source>
</evidence>
<dbReference type="Gene3D" id="3.30.230.70">
    <property type="entry name" value="GHMP Kinase, N-terminal domain"/>
    <property type="match status" value="2"/>
</dbReference>
<organism evidence="11 12">
    <name type="scientific">Geodia barretti</name>
    <name type="common">Barrett's horny sponge</name>
    <dbReference type="NCBI Taxonomy" id="519541"/>
    <lineage>
        <taxon>Eukaryota</taxon>
        <taxon>Metazoa</taxon>
        <taxon>Porifera</taxon>
        <taxon>Demospongiae</taxon>
        <taxon>Heteroscleromorpha</taxon>
        <taxon>Tetractinellida</taxon>
        <taxon>Astrophorina</taxon>
        <taxon>Geodiidae</taxon>
        <taxon>Geodia</taxon>
    </lineage>
</organism>
<dbReference type="AlphaFoldDB" id="A0AA35R341"/>
<gene>
    <name evidence="11" type="ORF">GBAR_LOCUS3179</name>
</gene>
<dbReference type="InterPro" id="IPR027408">
    <property type="entry name" value="PNPase/RNase_PH_dom_sf"/>
</dbReference>
<dbReference type="GO" id="GO:0046872">
    <property type="term" value="F:metal ion binding"/>
    <property type="evidence" value="ECO:0007669"/>
    <property type="project" value="UniProtKB-KW"/>
</dbReference>
<keyword evidence="12" id="KW-1185">Reference proteome</keyword>
<dbReference type="PROSITE" id="PS50084">
    <property type="entry name" value="KH_TYPE_1"/>
    <property type="match status" value="1"/>
</dbReference>
<accession>A0AA35R341</accession>
<evidence type="ECO:0000256" key="6">
    <source>
        <dbReference type="ARBA" id="ARBA00022884"/>
    </source>
</evidence>
<dbReference type="SUPFAM" id="SSF54791">
    <property type="entry name" value="Eukaryotic type KH-domain (KH-domain type I)"/>
    <property type="match status" value="1"/>
</dbReference>
<feature type="domain" description="Exoribonuclease phosphorolytic" evidence="10">
    <location>
        <begin position="89"/>
        <end position="222"/>
    </location>
</feature>
<dbReference type="SUPFAM" id="SSF55666">
    <property type="entry name" value="Ribonuclease PH domain 2-like"/>
    <property type="match status" value="1"/>
</dbReference>
<sequence length="446" mass="46077">MPEATVVERIIGNEKLVIESGKLAFQAHGSAVLTYGETVVLATAVMADKPRGDIDFLPLTVEFEERLYSAVRRRILDLGVRPDGRNLSEIRPITCEVGTLPRTHGSGLFTRGQTQVLSVATLGPLNMKQTLDSLSPVNTKHFMHHYNFPPYSVGEARRVGSPGRREIGHGALAERAILSALPAEGEFPYTIRVVSEVLSSNGSTSMGSVCGTSMALMDAGVPMKAPVAGIAMGLVTDNDGRHAVLSDIQGIEDFLGDMDFKVAGTAAGINALQMDIKLKGLDEDILRQALEQARLGRLHILDKMSEAITETRTEMSPYAPKSIRVQIPVEKIGAVIGPGGRVIRGIIEETGASIDVADDDRGGDRPRSGGGGGFGNRGGGPGGNRGGGGPGSSRGGPGGGGQGGGGNRGGGGGGPRGGQGGGGNRSGGSSVPDRRFLGSSGGRRGT</sequence>
<evidence type="ECO:0000256" key="3">
    <source>
        <dbReference type="ARBA" id="ARBA00022695"/>
    </source>
</evidence>
<feature type="compositionally biased region" description="Gly residues" evidence="8">
    <location>
        <begin position="368"/>
        <end position="426"/>
    </location>
</feature>
<dbReference type="InterPro" id="IPR001247">
    <property type="entry name" value="ExoRNase_PH_dom1"/>
</dbReference>
<evidence type="ECO:0000259" key="9">
    <source>
        <dbReference type="Pfam" id="PF00013"/>
    </source>
</evidence>
<dbReference type="Gene3D" id="3.30.1370.10">
    <property type="entry name" value="K Homology domain, type 1"/>
    <property type="match status" value="1"/>
</dbReference>
<dbReference type="InterPro" id="IPR004088">
    <property type="entry name" value="KH_dom_type_1"/>
</dbReference>
<evidence type="ECO:0000313" key="11">
    <source>
        <dbReference type="EMBL" id="CAI8001383.1"/>
    </source>
</evidence>
<keyword evidence="1" id="KW-0963">Cytoplasm</keyword>
<keyword evidence="5" id="KW-0460">Magnesium</keyword>
<dbReference type="SUPFAM" id="SSF54211">
    <property type="entry name" value="Ribosomal protein S5 domain 2-like"/>
    <property type="match status" value="2"/>
</dbReference>
<dbReference type="GO" id="GO:0004654">
    <property type="term" value="F:polyribonucleotide nucleotidyltransferase activity"/>
    <property type="evidence" value="ECO:0007669"/>
    <property type="project" value="InterPro"/>
</dbReference>
<evidence type="ECO:0000313" key="12">
    <source>
        <dbReference type="Proteomes" id="UP001174909"/>
    </source>
</evidence>
<dbReference type="FunFam" id="3.30.1370.10:FF:000001">
    <property type="entry name" value="Polyribonucleotide nucleotidyltransferase"/>
    <property type="match status" value="1"/>
</dbReference>
<dbReference type="Pfam" id="PF00013">
    <property type="entry name" value="KH_1"/>
    <property type="match status" value="1"/>
</dbReference>
<dbReference type="PANTHER" id="PTHR11252:SF0">
    <property type="entry name" value="POLYRIBONUCLEOTIDE NUCLEOTIDYLTRANSFERASE 1, MITOCHONDRIAL"/>
    <property type="match status" value="1"/>
</dbReference>
<feature type="domain" description="Exoribonuclease phosphorolytic" evidence="10">
    <location>
        <begin position="16"/>
        <end position="73"/>
    </location>
</feature>
<keyword evidence="6 7" id="KW-0694">RNA-binding</keyword>
<evidence type="ECO:0000259" key="10">
    <source>
        <dbReference type="Pfam" id="PF01138"/>
    </source>
</evidence>
<evidence type="ECO:0000256" key="8">
    <source>
        <dbReference type="SAM" id="MobiDB-lite"/>
    </source>
</evidence>
<feature type="domain" description="K Homology" evidence="9">
    <location>
        <begin position="323"/>
        <end position="361"/>
    </location>
</feature>
<feature type="region of interest" description="Disordered" evidence="8">
    <location>
        <begin position="354"/>
        <end position="446"/>
    </location>
</feature>
<dbReference type="GO" id="GO:0003723">
    <property type="term" value="F:RNA binding"/>
    <property type="evidence" value="ECO:0007669"/>
    <property type="project" value="UniProtKB-UniRule"/>
</dbReference>
<dbReference type="GO" id="GO:0005829">
    <property type="term" value="C:cytosol"/>
    <property type="evidence" value="ECO:0007669"/>
    <property type="project" value="TreeGrafter"/>
</dbReference>
<dbReference type="FunFam" id="3.30.230.70:FF:000002">
    <property type="entry name" value="Polyribonucleotide nucleotidyltransferase"/>
    <property type="match status" value="1"/>
</dbReference>
<protein>
    <submittedName>
        <fullName evidence="11">Polyribonucleotide nucleotidyltransferase</fullName>
    </submittedName>
</protein>
<dbReference type="EMBL" id="CASHTH010000436">
    <property type="protein sequence ID" value="CAI8001383.1"/>
    <property type="molecule type" value="Genomic_DNA"/>
</dbReference>
<dbReference type="GO" id="GO:0000175">
    <property type="term" value="F:3'-5'-RNA exonuclease activity"/>
    <property type="evidence" value="ECO:0007669"/>
    <property type="project" value="TreeGrafter"/>
</dbReference>
<dbReference type="NCBIfam" id="NF008805">
    <property type="entry name" value="PRK11824.1"/>
    <property type="match status" value="1"/>
</dbReference>
<name>A0AA35R341_GEOBA</name>
<dbReference type="InterPro" id="IPR036612">
    <property type="entry name" value="KH_dom_type_1_sf"/>
</dbReference>
<keyword evidence="2" id="KW-0808">Transferase</keyword>
<dbReference type="InterPro" id="IPR036345">
    <property type="entry name" value="ExoRNase_PH_dom2_sf"/>
</dbReference>
<evidence type="ECO:0000256" key="2">
    <source>
        <dbReference type="ARBA" id="ARBA00022679"/>
    </source>
</evidence>
<evidence type="ECO:0000256" key="4">
    <source>
        <dbReference type="ARBA" id="ARBA00022723"/>
    </source>
</evidence>
<dbReference type="Proteomes" id="UP001174909">
    <property type="component" value="Unassembled WGS sequence"/>
</dbReference>
<dbReference type="InterPro" id="IPR020568">
    <property type="entry name" value="Ribosomal_Su5_D2-typ_SF"/>
</dbReference>
<dbReference type="CDD" id="cd02393">
    <property type="entry name" value="KH-I_PNPase"/>
    <property type="match status" value="1"/>
</dbReference>
<keyword evidence="3" id="KW-0548">Nucleotidyltransferase</keyword>
<keyword evidence="4" id="KW-0479">Metal-binding</keyword>
<comment type="caution">
    <text evidence="11">The sequence shown here is derived from an EMBL/GenBank/DDBJ whole genome shotgun (WGS) entry which is preliminary data.</text>
</comment>
<proteinExistence type="predicted"/>